<organism evidence="2 3">
    <name type="scientific">Bifidobacterium pseudolongum subsp. globosum</name>
    <dbReference type="NCBI Taxonomy" id="1690"/>
    <lineage>
        <taxon>Bacteria</taxon>
        <taxon>Bacillati</taxon>
        <taxon>Actinomycetota</taxon>
        <taxon>Actinomycetes</taxon>
        <taxon>Bifidobacteriales</taxon>
        <taxon>Bifidobacteriaceae</taxon>
        <taxon>Bifidobacterium</taxon>
    </lineage>
</organism>
<evidence type="ECO:0000256" key="1">
    <source>
        <dbReference type="SAM" id="MobiDB-lite"/>
    </source>
</evidence>
<sequence length="57" mass="6833">MTIDPFDINDQIHRCEHCGHTDQGPNRCPHAIDRRYDCPNNPRNERQLHDRLRKLGR</sequence>
<comment type="caution">
    <text evidence="2">The sequence shown here is derived from an EMBL/GenBank/DDBJ whole genome shotgun (WGS) entry which is preliminary data.</text>
</comment>
<evidence type="ECO:0000313" key="3">
    <source>
        <dbReference type="Proteomes" id="UP000291187"/>
    </source>
</evidence>
<protein>
    <submittedName>
        <fullName evidence="2">Uncharacterized protein</fullName>
    </submittedName>
</protein>
<feature type="compositionally biased region" description="Basic and acidic residues" evidence="1">
    <location>
        <begin position="35"/>
        <end position="50"/>
    </location>
</feature>
<evidence type="ECO:0000313" key="2">
    <source>
        <dbReference type="EMBL" id="RYQ18976.1"/>
    </source>
</evidence>
<dbReference type="EMBL" id="RYUM01000012">
    <property type="protein sequence ID" value="RYQ18976.1"/>
    <property type="molecule type" value="Genomic_DNA"/>
</dbReference>
<feature type="region of interest" description="Disordered" evidence="1">
    <location>
        <begin position="35"/>
        <end position="57"/>
    </location>
</feature>
<dbReference type="Proteomes" id="UP000291187">
    <property type="component" value="Unassembled WGS sequence"/>
</dbReference>
<accession>A0A4Q5A6G3</accession>
<gene>
    <name evidence="2" type="ORF">PG2071B_1097</name>
</gene>
<reference evidence="2 3" key="1">
    <citation type="submission" date="2018-12" db="EMBL/GenBank/DDBJ databases">
        <title>Unveiling genomic diversity among members of the Bifidobacterium pseudolongum species, a widely distributed gut commensal of the animal kingdom.</title>
        <authorList>
            <person name="Lugli G.A."/>
            <person name="Duranti S."/>
            <person name="Albert K."/>
            <person name="Mancabelli L."/>
            <person name="Napoli S."/>
            <person name="Viappiani A."/>
            <person name="Anzalone R."/>
            <person name="Longhi G."/>
            <person name="Milani C."/>
            <person name="Turroni F."/>
            <person name="Alessandri G."/>
            <person name="Sela D.A."/>
            <person name="Van Sinderen D."/>
            <person name="Ventura M."/>
        </authorList>
    </citation>
    <scope>NUCLEOTIDE SEQUENCE [LARGE SCALE GENOMIC DNA]</scope>
    <source>
        <strain evidence="2 3">2071B</strain>
    </source>
</reference>
<proteinExistence type="predicted"/>
<dbReference type="AlphaFoldDB" id="A0A4Q5A6G3"/>
<dbReference type="RefSeq" id="WP_165362236.1">
    <property type="nucleotide sequence ID" value="NZ_RYUM01000012.1"/>
</dbReference>
<name>A0A4Q5A6G3_9BIFI</name>